<dbReference type="Gene3D" id="2.60.120.10">
    <property type="entry name" value="Jelly Rolls"/>
    <property type="match status" value="1"/>
</dbReference>
<feature type="domain" description="Cyclic nucleotide-binding" evidence="2">
    <location>
        <begin position="90"/>
        <end position="129"/>
    </location>
</feature>
<keyword evidence="4" id="KW-1185">Reference proteome</keyword>
<dbReference type="InterPro" id="IPR000595">
    <property type="entry name" value="cNMP-bd_dom"/>
</dbReference>
<feature type="region of interest" description="Disordered" evidence="1">
    <location>
        <begin position="31"/>
        <end position="54"/>
    </location>
</feature>
<dbReference type="InterPro" id="IPR014710">
    <property type="entry name" value="RmlC-like_jellyroll"/>
</dbReference>
<dbReference type="EMBL" id="KV424245">
    <property type="protein sequence ID" value="KZT50071.1"/>
    <property type="molecule type" value="Genomic_DNA"/>
</dbReference>
<dbReference type="PROSITE" id="PS50042">
    <property type="entry name" value="CNMP_BINDING_3"/>
    <property type="match status" value="1"/>
</dbReference>
<dbReference type="SUPFAM" id="SSF51206">
    <property type="entry name" value="cAMP-binding domain-like"/>
    <property type="match status" value="1"/>
</dbReference>
<dbReference type="InterPro" id="IPR018490">
    <property type="entry name" value="cNMP-bd_dom_sf"/>
</dbReference>
<organism evidence="3 4">
    <name type="scientific">Calocera cornea HHB12733</name>
    <dbReference type="NCBI Taxonomy" id="1353952"/>
    <lineage>
        <taxon>Eukaryota</taxon>
        <taxon>Fungi</taxon>
        <taxon>Dikarya</taxon>
        <taxon>Basidiomycota</taxon>
        <taxon>Agaricomycotina</taxon>
        <taxon>Dacrymycetes</taxon>
        <taxon>Dacrymycetales</taxon>
        <taxon>Dacrymycetaceae</taxon>
        <taxon>Calocera</taxon>
    </lineage>
</organism>
<dbReference type="OrthoDB" id="417078at2759"/>
<evidence type="ECO:0000313" key="3">
    <source>
        <dbReference type="EMBL" id="KZT50071.1"/>
    </source>
</evidence>
<reference evidence="3 4" key="1">
    <citation type="journal article" date="2016" name="Mol. Biol. Evol.">
        <title>Comparative Genomics of Early-Diverging Mushroom-Forming Fungi Provides Insights into the Origins of Lignocellulose Decay Capabilities.</title>
        <authorList>
            <person name="Nagy L.G."/>
            <person name="Riley R."/>
            <person name="Tritt A."/>
            <person name="Adam C."/>
            <person name="Daum C."/>
            <person name="Floudas D."/>
            <person name="Sun H."/>
            <person name="Yadav J.S."/>
            <person name="Pangilinan J."/>
            <person name="Larsson K.H."/>
            <person name="Matsuura K."/>
            <person name="Barry K."/>
            <person name="Labutti K."/>
            <person name="Kuo R."/>
            <person name="Ohm R.A."/>
            <person name="Bhattacharya S.S."/>
            <person name="Shirouzu T."/>
            <person name="Yoshinaga Y."/>
            <person name="Martin F.M."/>
            <person name="Grigoriev I.V."/>
            <person name="Hibbett D.S."/>
        </authorList>
    </citation>
    <scope>NUCLEOTIDE SEQUENCE [LARGE SCALE GENOMIC DNA]</scope>
    <source>
        <strain evidence="3 4">HHB12733</strain>
    </source>
</reference>
<evidence type="ECO:0000313" key="4">
    <source>
        <dbReference type="Proteomes" id="UP000076842"/>
    </source>
</evidence>
<name>A0A165C0W4_9BASI</name>
<dbReference type="AlphaFoldDB" id="A0A165C0W4"/>
<accession>A0A165C0W4</accession>
<gene>
    <name evidence="3" type="ORF">CALCODRAFT_513512</name>
</gene>
<dbReference type="InParanoid" id="A0A165C0W4"/>
<feature type="compositionally biased region" description="Basic and acidic residues" evidence="1">
    <location>
        <begin position="31"/>
        <end position="50"/>
    </location>
</feature>
<evidence type="ECO:0000256" key="1">
    <source>
        <dbReference type="SAM" id="MobiDB-lite"/>
    </source>
</evidence>
<sequence length="184" mass="21074">MVSSETETWTGFTSEFRIYIGNLDEEREETLAAHGEPRLNDRTKNSRYETRATGAKPGDIPYQLTFRTVLLETTTKKRRSHKQFSASVPICKGLIQHERFRVTDAFKVVTVDKGKYFFEQGDVGNRFYVTKSDKAAAVEKDFIDENGNVDRRTVPLSSKLGSEPHALYQPQIRRRYFAPTSKGI</sequence>
<evidence type="ECO:0000259" key="2">
    <source>
        <dbReference type="PROSITE" id="PS50042"/>
    </source>
</evidence>
<dbReference type="STRING" id="1353952.A0A165C0W4"/>
<proteinExistence type="predicted"/>
<dbReference type="Proteomes" id="UP000076842">
    <property type="component" value="Unassembled WGS sequence"/>
</dbReference>
<feature type="non-terminal residue" evidence="3">
    <location>
        <position position="184"/>
    </location>
</feature>
<protein>
    <recommendedName>
        <fullName evidence="2">Cyclic nucleotide-binding domain-containing protein</fullName>
    </recommendedName>
</protein>